<dbReference type="Proteomes" id="UP000000602">
    <property type="component" value="Plasmid large"/>
</dbReference>
<dbReference type="HOGENOM" id="CLU_532931_0_0_7"/>
<protein>
    <recommendedName>
        <fullName evidence="5">DUF262 domain-containing protein</fullName>
    </recommendedName>
</protein>
<organism evidence="3 4">
    <name type="scientific">Desulfotalea psychrophila (strain LSv54 / DSM 12343)</name>
    <dbReference type="NCBI Taxonomy" id="177439"/>
    <lineage>
        <taxon>Bacteria</taxon>
        <taxon>Pseudomonadati</taxon>
        <taxon>Thermodesulfobacteriota</taxon>
        <taxon>Desulfobulbia</taxon>
        <taxon>Desulfobulbales</taxon>
        <taxon>Desulfocapsaceae</taxon>
        <taxon>Desulfotalea</taxon>
    </lineage>
</organism>
<dbReference type="InterPro" id="IPR004919">
    <property type="entry name" value="GmrSD_N"/>
</dbReference>
<name>Q6AIF5_DESPS</name>
<dbReference type="EMBL" id="CR522871">
    <property type="protein sequence ID" value="CAG37892.1"/>
    <property type="molecule type" value="Genomic_DNA"/>
</dbReference>
<dbReference type="Pfam" id="PF07510">
    <property type="entry name" value="GmrSD_C"/>
    <property type="match status" value="1"/>
</dbReference>
<sequence length="570" mass="67611">MSMSNQQSLNQFFTRKFLHVPKYQRSYAWEKHNVRELYEDIQESYETNSTHYIGTVVLARTENKDIFNIVDGQQRITTIIMFINAIIDSLEDDQDKEYYKRFYIKSKDQYKLTPLERDVGFFNSILDGNCSTDPHSKSQRYLLDAYTEIVNIIEQLIDKPTEFLKAIEDLYILEFIESNESDAIRIFQTVNDRGKELSRMDKMKSLLFYFSNKYLNEKYDDEINNTFGEIFELYDNIKLIGEEQNINIINSRLFTEDDLLRQHHICFSEESYDPTAQQVMDNVKLTLVNFRKSGETKKLDNFITTYIKSLLEYIRAFKRVVSRTLTDERYYKLFSILGLSAVYYPVITQLENSGFLGMNLPSKSITVVEMVEIIDVRVFKVRDYAGKKRVAEFAYNLIHEKWKIEDIEEHLLWFNSFEISNDRFKDYLSDYDYYKQTGLLRLLFLDYCERLNKKQYSLIELQKIMGNDPTIEHILSQTPKFKPRSFGFKNGEDFDEYKNMIGNLSLLEKKINSSIKNSDLSDKVNGYSKSKFKMTQQLATLLSQTKSFKKKTLRERSVLLVEDFATRWWA</sequence>
<dbReference type="Pfam" id="PF03235">
    <property type="entry name" value="GmrSD_N"/>
    <property type="match status" value="1"/>
</dbReference>
<dbReference type="AlphaFoldDB" id="Q6AIF5"/>
<keyword evidence="4" id="KW-1185">Reference proteome</keyword>
<feature type="domain" description="GmrSD restriction endonucleases C-terminal" evidence="2">
    <location>
        <begin position="419"/>
        <end position="562"/>
    </location>
</feature>
<dbReference type="InterPro" id="IPR011089">
    <property type="entry name" value="GmrSD_C"/>
</dbReference>
<gene>
    <name evidence="3" type="ordered locus">DPPB28</name>
</gene>
<dbReference type="PANTHER" id="PTHR35149">
    <property type="entry name" value="SLL5132 PROTEIN"/>
    <property type="match status" value="1"/>
</dbReference>
<reference evidence="3 4" key="1">
    <citation type="journal article" date="2004" name="Environ. Microbiol.">
        <title>The genome of Desulfotalea psychrophila, a sulfate-reducing bacterium from permanently cold Arctic sediments.</title>
        <authorList>
            <person name="Rabus R."/>
            <person name="Ruepp A."/>
            <person name="Frickey T."/>
            <person name="Rattei T."/>
            <person name="Fartmann B."/>
            <person name="Stark M."/>
            <person name="Bauer M."/>
            <person name="Zibat A."/>
            <person name="Lombardot T."/>
            <person name="Becker I."/>
            <person name="Amann J."/>
            <person name="Gellner K."/>
            <person name="Teeling H."/>
            <person name="Leuschner W.D."/>
            <person name="Gloeckner F.-O."/>
            <person name="Lupas A.N."/>
            <person name="Amann R."/>
            <person name="Klenk H.-P."/>
        </authorList>
    </citation>
    <scope>NUCLEOTIDE SEQUENCE [LARGE SCALE GENOMIC DNA]</scope>
    <source>
        <strain evidence="4">DSM 12343 / LSv54</strain>
        <plasmid evidence="4">large</plasmid>
    </source>
</reference>
<dbReference type="eggNOG" id="COG1479">
    <property type="taxonomic scope" value="Bacteria"/>
</dbReference>
<evidence type="ECO:0000313" key="3">
    <source>
        <dbReference type="EMBL" id="CAG37892.1"/>
    </source>
</evidence>
<evidence type="ECO:0000259" key="1">
    <source>
        <dbReference type="Pfam" id="PF03235"/>
    </source>
</evidence>
<evidence type="ECO:0008006" key="5">
    <source>
        <dbReference type="Google" id="ProtNLM"/>
    </source>
</evidence>
<proteinExistence type="predicted"/>
<accession>Q6AIF5</accession>
<feature type="domain" description="GmrSD restriction endonucleases N-terminal" evidence="1">
    <location>
        <begin position="11"/>
        <end position="208"/>
    </location>
</feature>
<dbReference type="KEGG" id="dps:DPPB28"/>
<dbReference type="OrthoDB" id="9798761at2"/>
<evidence type="ECO:0000313" key="4">
    <source>
        <dbReference type="Proteomes" id="UP000000602"/>
    </source>
</evidence>
<dbReference type="PANTHER" id="PTHR35149:SF2">
    <property type="entry name" value="DUF262 DOMAIN-CONTAINING PROTEIN"/>
    <property type="match status" value="1"/>
</dbReference>
<geneLocation type="plasmid" evidence="4">
    <name>large</name>
</geneLocation>
<evidence type="ECO:0000259" key="2">
    <source>
        <dbReference type="Pfam" id="PF07510"/>
    </source>
</evidence>